<reference evidence="3 4" key="1">
    <citation type="journal article" date="2014" name="Int. J. Syst. Evol. Microbiol.">
        <title>Streptomyces hoynatensis sp. nov., isolated from deep marine sediment.</title>
        <authorList>
            <person name="Veyisoglu A."/>
            <person name="Sahin N."/>
        </authorList>
    </citation>
    <scope>NUCLEOTIDE SEQUENCE [LARGE SCALE GENOMIC DNA]</scope>
    <source>
        <strain evidence="3 4">KCTC 29097</strain>
    </source>
</reference>
<evidence type="ECO:0000313" key="3">
    <source>
        <dbReference type="EMBL" id="RKN43804.1"/>
    </source>
</evidence>
<name>A0A3A9Z7D5_9ACTN</name>
<feature type="transmembrane region" description="Helical" evidence="2">
    <location>
        <begin position="95"/>
        <end position="114"/>
    </location>
</feature>
<keyword evidence="2" id="KW-1133">Transmembrane helix</keyword>
<gene>
    <name evidence="3" type="ORF">D7294_08785</name>
</gene>
<protein>
    <submittedName>
        <fullName evidence="3">DUF2335 domain-containing protein</fullName>
    </submittedName>
</protein>
<evidence type="ECO:0000313" key="4">
    <source>
        <dbReference type="Proteomes" id="UP000272474"/>
    </source>
</evidence>
<feature type="compositionally biased region" description="Pro residues" evidence="1">
    <location>
        <begin position="1"/>
        <end position="18"/>
    </location>
</feature>
<comment type="caution">
    <text evidence="3">The sequence shown here is derived from an EMBL/GenBank/DDBJ whole genome shotgun (WGS) entry which is preliminary data.</text>
</comment>
<keyword evidence="2" id="KW-0812">Transmembrane</keyword>
<keyword evidence="2" id="KW-0472">Membrane</keyword>
<dbReference type="Pfam" id="PF10097">
    <property type="entry name" value="DUF2335"/>
    <property type="match status" value="1"/>
</dbReference>
<dbReference type="OrthoDB" id="9934027at2"/>
<proteinExistence type="predicted"/>
<feature type="region of interest" description="Disordered" evidence="1">
    <location>
        <begin position="1"/>
        <end position="23"/>
    </location>
</feature>
<evidence type="ECO:0000256" key="1">
    <source>
        <dbReference type="SAM" id="MobiDB-lite"/>
    </source>
</evidence>
<feature type="transmembrane region" description="Helical" evidence="2">
    <location>
        <begin position="66"/>
        <end position="89"/>
    </location>
</feature>
<keyword evidence="4" id="KW-1185">Reference proteome</keyword>
<dbReference type="RefSeq" id="WP_120677356.1">
    <property type="nucleotide sequence ID" value="NZ_RBAL01000004.1"/>
</dbReference>
<sequence length="120" mass="13117">MSEPMPFPEPPAPEPPAQPGGWQDLPVAEQIASWERAVPGSAERMLRQIEAEYEHRRWLDRVEIRFRIAGAVLAAFGVTGLLWTAKYLVDQGEPVAGAGLLGSGVVALSGLVMARDRSRR</sequence>
<evidence type="ECO:0000256" key="2">
    <source>
        <dbReference type="SAM" id="Phobius"/>
    </source>
</evidence>
<dbReference type="InterPro" id="IPR019284">
    <property type="entry name" value="RP532"/>
</dbReference>
<accession>A0A3A9Z7D5</accession>
<dbReference type="Proteomes" id="UP000272474">
    <property type="component" value="Unassembled WGS sequence"/>
</dbReference>
<dbReference type="AlphaFoldDB" id="A0A3A9Z7D5"/>
<dbReference type="EMBL" id="RBAL01000004">
    <property type="protein sequence ID" value="RKN43804.1"/>
    <property type="molecule type" value="Genomic_DNA"/>
</dbReference>
<organism evidence="3 4">
    <name type="scientific">Streptomyces hoynatensis</name>
    <dbReference type="NCBI Taxonomy" id="1141874"/>
    <lineage>
        <taxon>Bacteria</taxon>
        <taxon>Bacillati</taxon>
        <taxon>Actinomycetota</taxon>
        <taxon>Actinomycetes</taxon>
        <taxon>Kitasatosporales</taxon>
        <taxon>Streptomycetaceae</taxon>
        <taxon>Streptomyces</taxon>
    </lineage>
</organism>